<keyword evidence="3" id="KW-1185">Reference proteome</keyword>
<dbReference type="Pfam" id="PF00578">
    <property type="entry name" value="AhpC-TSA"/>
    <property type="match status" value="1"/>
</dbReference>
<dbReference type="AlphaFoldDB" id="Q2LV63"/>
<dbReference type="SUPFAM" id="SSF52833">
    <property type="entry name" value="Thioredoxin-like"/>
    <property type="match status" value="1"/>
</dbReference>
<dbReference type="eggNOG" id="COG1225">
    <property type="taxonomic scope" value="Bacteria"/>
</dbReference>
<dbReference type="Gene3D" id="3.40.30.10">
    <property type="entry name" value="Glutaredoxin"/>
    <property type="match status" value="1"/>
</dbReference>
<dbReference type="Proteomes" id="UP000001933">
    <property type="component" value="Chromosome"/>
</dbReference>
<dbReference type="EC" id="1.11.1.15" evidence="2"/>
<dbReference type="HOGENOM" id="CLU_2866174_0_0_7"/>
<organism evidence="2 3">
    <name type="scientific">Syntrophus aciditrophicus (strain SB)</name>
    <dbReference type="NCBI Taxonomy" id="56780"/>
    <lineage>
        <taxon>Bacteria</taxon>
        <taxon>Pseudomonadati</taxon>
        <taxon>Thermodesulfobacteriota</taxon>
        <taxon>Syntrophia</taxon>
        <taxon>Syntrophales</taxon>
        <taxon>Syntrophaceae</taxon>
        <taxon>Syntrophus</taxon>
    </lineage>
</organism>
<name>Q2LV63_SYNAS</name>
<dbReference type="InParanoid" id="Q2LV63"/>
<accession>Q2LV63</accession>
<dbReference type="EMBL" id="CP000252">
    <property type="protein sequence ID" value="ABC77972.1"/>
    <property type="molecule type" value="Genomic_DNA"/>
</dbReference>
<proteinExistence type="predicted"/>
<evidence type="ECO:0000259" key="1">
    <source>
        <dbReference type="Pfam" id="PF00578"/>
    </source>
</evidence>
<dbReference type="STRING" id="56780.SYN_03680"/>
<feature type="domain" description="Alkyl hydroperoxide reductase subunit C/ Thiol specific antioxidant" evidence="1">
    <location>
        <begin position="26"/>
        <end position="63"/>
    </location>
</feature>
<dbReference type="GO" id="GO:0004601">
    <property type="term" value="F:peroxidase activity"/>
    <property type="evidence" value="ECO:0007669"/>
    <property type="project" value="UniProtKB-KW"/>
</dbReference>
<evidence type="ECO:0000313" key="3">
    <source>
        <dbReference type="Proteomes" id="UP000001933"/>
    </source>
</evidence>
<evidence type="ECO:0000313" key="2">
    <source>
        <dbReference type="EMBL" id="ABC77972.1"/>
    </source>
</evidence>
<reference evidence="2 3" key="1">
    <citation type="journal article" date="2007" name="Proc. Natl. Acad. Sci. U.S.A.">
        <title>The genome of Syntrophus aciditrophicus: life at the thermodynamic limit of microbial growth.</title>
        <authorList>
            <person name="McInerney M.J."/>
            <person name="Rohlin L."/>
            <person name="Mouttaki H."/>
            <person name="Kim U."/>
            <person name="Krupp R.S."/>
            <person name="Rios-Hernandez L."/>
            <person name="Sieber J."/>
            <person name="Struchtemeyer C.G."/>
            <person name="Bhattacharyya A."/>
            <person name="Campbell J.W."/>
            <person name="Gunsalus R.P."/>
        </authorList>
    </citation>
    <scope>NUCLEOTIDE SEQUENCE [LARGE SCALE GENOMIC DNA]</scope>
    <source>
        <strain evidence="2 3">SB</strain>
    </source>
</reference>
<sequence length="64" mass="7350">MPLPYLKYCLRGISRRFYPMAMLKKGDQAPGFILSDQFGNTIKLENFRGRKVLLYFFPKAGTSG</sequence>
<dbReference type="InterPro" id="IPR000866">
    <property type="entry name" value="AhpC/TSA"/>
</dbReference>
<dbReference type="KEGG" id="sat:SYN_03680"/>
<protein>
    <submittedName>
        <fullName evidence="2">Thioredoxin peroxidase</fullName>
        <ecNumber evidence="2">1.11.1.15</ecNumber>
    </submittedName>
</protein>
<dbReference type="InterPro" id="IPR036249">
    <property type="entry name" value="Thioredoxin-like_sf"/>
</dbReference>
<keyword evidence="2" id="KW-0560">Oxidoreductase</keyword>
<gene>
    <name evidence="2" type="ORF">SYN_03680</name>
</gene>
<keyword evidence="2" id="KW-0575">Peroxidase</keyword>